<dbReference type="AlphaFoldDB" id="A0A2C6JU83"/>
<feature type="region of interest" description="Disordered" evidence="1">
    <location>
        <begin position="36"/>
        <end position="64"/>
    </location>
</feature>
<sequence length="64" mass="6712">AMASRWCGYLATSLPSIARVRSTCDSVWLHAHPRCFASGPSPTEPTARPARSAPCSPGHPPGVP</sequence>
<protein>
    <submittedName>
        <fullName evidence="2">Uncharacterized protein</fullName>
    </submittedName>
</protein>
<evidence type="ECO:0000313" key="2">
    <source>
        <dbReference type="EMBL" id="PHJ15080.1"/>
    </source>
</evidence>
<proteinExistence type="predicted"/>
<dbReference type="EMBL" id="MIGC01009740">
    <property type="protein sequence ID" value="PHJ15080.1"/>
    <property type="molecule type" value="Genomic_DNA"/>
</dbReference>
<dbReference type="GeneID" id="94434422"/>
<feature type="non-terminal residue" evidence="2">
    <location>
        <position position="1"/>
    </location>
</feature>
<organism evidence="2 3">
    <name type="scientific">Cystoisospora suis</name>
    <dbReference type="NCBI Taxonomy" id="483139"/>
    <lineage>
        <taxon>Eukaryota</taxon>
        <taxon>Sar</taxon>
        <taxon>Alveolata</taxon>
        <taxon>Apicomplexa</taxon>
        <taxon>Conoidasida</taxon>
        <taxon>Coccidia</taxon>
        <taxon>Eucoccidiorida</taxon>
        <taxon>Eimeriorina</taxon>
        <taxon>Sarcocystidae</taxon>
        <taxon>Cystoisospora</taxon>
    </lineage>
</organism>
<dbReference type="RefSeq" id="XP_067916814.1">
    <property type="nucleotide sequence ID" value="XM_068071211.1"/>
</dbReference>
<gene>
    <name evidence="2" type="ORF">CSUI_011110</name>
</gene>
<evidence type="ECO:0000313" key="3">
    <source>
        <dbReference type="Proteomes" id="UP000221165"/>
    </source>
</evidence>
<feature type="non-terminal residue" evidence="2">
    <location>
        <position position="64"/>
    </location>
</feature>
<evidence type="ECO:0000256" key="1">
    <source>
        <dbReference type="SAM" id="MobiDB-lite"/>
    </source>
</evidence>
<reference evidence="2 3" key="1">
    <citation type="journal article" date="2017" name="Int. J. Parasitol.">
        <title>The genome of the protozoan parasite Cystoisospora suis and a reverse vaccinology approach to identify vaccine candidates.</title>
        <authorList>
            <person name="Palmieri N."/>
            <person name="Shrestha A."/>
            <person name="Ruttkowski B."/>
            <person name="Beck T."/>
            <person name="Vogl C."/>
            <person name="Tomley F."/>
            <person name="Blake D.P."/>
            <person name="Joachim A."/>
        </authorList>
    </citation>
    <scope>NUCLEOTIDE SEQUENCE [LARGE SCALE GENOMIC DNA]</scope>
    <source>
        <strain evidence="2 3">Wien I</strain>
    </source>
</reference>
<comment type="caution">
    <text evidence="2">The sequence shown here is derived from an EMBL/GenBank/DDBJ whole genome shotgun (WGS) entry which is preliminary data.</text>
</comment>
<keyword evidence="3" id="KW-1185">Reference proteome</keyword>
<dbReference type="VEuPathDB" id="ToxoDB:CSUI_011110"/>
<name>A0A2C6JU83_9APIC</name>
<dbReference type="Proteomes" id="UP000221165">
    <property type="component" value="Unassembled WGS sequence"/>
</dbReference>
<accession>A0A2C6JU83</accession>